<dbReference type="InterPro" id="IPR001087">
    <property type="entry name" value="GDSL"/>
</dbReference>
<keyword evidence="4" id="KW-1185">Reference proteome</keyword>
<dbReference type="PANTHER" id="PTHR45966">
    <property type="entry name" value="GDSL-LIKE LIPASE/ACYLHYDROLASE"/>
    <property type="match status" value="1"/>
</dbReference>
<evidence type="ECO:0000256" key="1">
    <source>
        <dbReference type="ARBA" id="ARBA00008668"/>
    </source>
</evidence>
<dbReference type="EMBL" id="OZ023705">
    <property type="protein sequence ID" value="CAK9874928.1"/>
    <property type="molecule type" value="Genomic_DNA"/>
</dbReference>
<gene>
    <name evidence="3" type="ORF">CSSPJE1EN2_LOCUS17177</name>
</gene>
<accession>A0ABP1BHD1</accession>
<keyword evidence="2" id="KW-0732">Signal</keyword>
<evidence type="ECO:0000313" key="3">
    <source>
        <dbReference type="EMBL" id="CAK9874928.1"/>
    </source>
</evidence>
<comment type="similarity">
    <text evidence="1">Belongs to the 'GDSL' lipolytic enzyme family.</text>
</comment>
<sequence>MGVFRMKVLLALSVVIGAWVVVASFLTVVDAVKSVPAYFVFGDSVLDVVRTTMYPMPTQALALPFAPPYLQPNATFNKGINFASGGSGVLNTTNAGLAIPLGVQLKQYQNVTAVLVEELGVVGAKNLISKALFLIASGSNDLTAFLISLATASPAEQKQYNATQYISSMIDGYTTAFEMLYASGTRKVVLFGVGLTGCSPSVRSANNSAYVNPGNELALGYNEGLKLVVDGFHTAVPDFHLVLTDSYDFISDMVKNPTSFGMYS</sequence>
<evidence type="ECO:0000256" key="2">
    <source>
        <dbReference type="ARBA" id="ARBA00022729"/>
    </source>
</evidence>
<dbReference type="PANTHER" id="PTHR45966:SF13">
    <property type="entry name" value="GDSL ESTERASE_LIPASE"/>
    <property type="match status" value="1"/>
</dbReference>
<proteinExistence type="inferred from homology"/>
<reference evidence="3" key="1">
    <citation type="submission" date="2024-03" db="EMBL/GenBank/DDBJ databases">
        <authorList>
            <consortium name="ELIXIR-Norway"/>
            <consortium name="Elixir Norway"/>
        </authorList>
    </citation>
    <scope>NUCLEOTIDE SEQUENCE</scope>
</reference>
<dbReference type="Gene3D" id="3.40.50.1110">
    <property type="entry name" value="SGNH hydrolase"/>
    <property type="match status" value="1"/>
</dbReference>
<dbReference type="InterPro" id="IPR036514">
    <property type="entry name" value="SGNH_hydro_sf"/>
</dbReference>
<evidence type="ECO:0000313" key="4">
    <source>
        <dbReference type="Proteomes" id="UP001497522"/>
    </source>
</evidence>
<protein>
    <recommendedName>
        <fullName evidence="5">GDSL esterase/lipase</fullName>
    </recommendedName>
</protein>
<dbReference type="InterPro" id="IPR044552">
    <property type="entry name" value="GLIP1-5/GLL25"/>
</dbReference>
<organism evidence="3 4">
    <name type="scientific">Sphagnum jensenii</name>
    <dbReference type="NCBI Taxonomy" id="128206"/>
    <lineage>
        <taxon>Eukaryota</taxon>
        <taxon>Viridiplantae</taxon>
        <taxon>Streptophyta</taxon>
        <taxon>Embryophyta</taxon>
        <taxon>Bryophyta</taxon>
        <taxon>Sphagnophytina</taxon>
        <taxon>Sphagnopsida</taxon>
        <taxon>Sphagnales</taxon>
        <taxon>Sphagnaceae</taxon>
        <taxon>Sphagnum</taxon>
    </lineage>
</organism>
<dbReference type="Proteomes" id="UP001497522">
    <property type="component" value="Chromosome 4"/>
</dbReference>
<name>A0ABP1BHD1_9BRYO</name>
<evidence type="ECO:0008006" key="5">
    <source>
        <dbReference type="Google" id="ProtNLM"/>
    </source>
</evidence>
<dbReference type="Pfam" id="PF00657">
    <property type="entry name" value="Lipase_GDSL"/>
    <property type="match status" value="1"/>
</dbReference>